<dbReference type="RefSeq" id="WP_183590988.1">
    <property type="nucleotide sequence ID" value="NZ_JACHWR010000001.1"/>
</dbReference>
<dbReference type="AlphaFoldDB" id="A0A7W4VSR3"/>
<comment type="caution">
    <text evidence="3">The sequence shown here is derived from an EMBL/GenBank/DDBJ whole genome shotgun (WGS) entry which is preliminary data.</text>
</comment>
<evidence type="ECO:0000256" key="2">
    <source>
        <dbReference type="SAM" id="Phobius"/>
    </source>
</evidence>
<keyword evidence="1" id="KW-0175">Coiled coil</keyword>
<protein>
    <submittedName>
        <fullName evidence="3">Uncharacterized protein</fullName>
    </submittedName>
</protein>
<evidence type="ECO:0000256" key="1">
    <source>
        <dbReference type="SAM" id="Coils"/>
    </source>
</evidence>
<proteinExistence type="predicted"/>
<dbReference type="EMBL" id="JACHWR010000001">
    <property type="protein sequence ID" value="MBB3041034.1"/>
    <property type="molecule type" value="Genomic_DNA"/>
</dbReference>
<gene>
    <name evidence="3" type="ORF">FHU40_000835</name>
</gene>
<feature type="transmembrane region" description="Helical" evidence="2">
    <location>
        <begin position="6"/>
        <end position="25"/>
    </location>
</feature>
<evidence type="ECO:0000313" key="4">
    <source>
        <dbReference type="Proteomes" id="UP000589626"/>
    </source>
</evidence>
<keyword evidence="2" id="KW-0472">Membrane</keyword>
<keyword evidence="2" id="KW-0812">Transmembrane</keyword>
<feature type="coiled-coil region" evidence="1">
    <location>
        <begin position="48"/>
        <end position="82"/>
    </location>
</feature>
<reference evidence="3 4" key="1">
    <citation type="submission" date="2020-08" db="EMBL/GenBank/DDBJ databases">
        <title>Sequencing the genomes of 1000 actinobacteria strains.</title>
        <authorList>
            <person name="Klenk H.-P."/>
        </authorList>
    </citation>
    <scope>NUCLEOTIDE SEQUENCE [LARGE SCALE GENOMIC DNA]</scope>
    <source>
        <strain evidence="3 4">DSM 105498</strain>
    </source>
</reference>
<dbReference type="Proteomes" id="UP000589626">
    <property type="component" value="Unassembled WGS sequence"/>
</dbReference>
<keyword evidence="4" id="KW-1185">Reference proteome</keyword>
<sequence>MSEYVVGALITAAGAVLLFVLNRMFGTDSSASVANQWKEWSHEQGQRIIDERLRVDGLEQRVDELEKDLAAERESNRVLTQRNERQSSMLTSLIRWAILLRDEVVRLGGQVPPAPVEVENALTTLDP</sequence>
<keyword evidence="2" id="KW-1133">Transmembrane helix</keyword>
<name>A0A7W4VSR3_9ACTN</name>
<accession>A0A7W4VSR3</accession>
<organism evidence="3 4">
    <name type="scientific">Nocardioides soli</name>
    <dbReference type="NCBI Taxonomy" id="1036020"/>
    <lineage>
        <taxon>Bacteria</taxon>
        <taxon>Bacillati</taxon>
        <taxon>Actinomycetota</taxon>
        <taxon>Actinomycetes</taxon>
        <taxon>Propionibacteriales</taxon>
        <taxon>Nocardioidaceae</taxon>
        <taxon>Nocardioides</taxon>
    </lineage>
</organism>
<evidence type="ECO:0000313" key="3">
    <source>
        <dbReference type="EMBL" id="MBB3041034.1"/>
    </source>
</evidence>